<evidence type="ECO:0000313" key="10">
    <source>
        <dbReference type="Proteomes" id="UP000256645"/>
    </source>
</evidence>
<feature type="transmembrane region" description="Helical" evidence="7">
    <location>
        <begin position="85"/>
        <end position="108"/>
    </location>
</feature>
<feature type="region of interest" description="Disordered" evidence="6">
    <location>
        <begin position="273"/>
        <end position="297"/>
    </location>
</feature>
<feature type="transmembrane region" description="Helical" evidence="7">
    <location>
        <begin position="199"/>
        <end position="219"/>
    </location>
</feature>
<dbReference type="PANTHER" id="PTHR33048">
    <property type="entry name" value="PTH11-LIKE INTEGRAL MEMBRANE PROTEIN (AFU_ORTHOLOGUE AFUA_5G11245)"/>
    <property type="match status" value="1"/>
</dbReference>
<evidence type="ECO:0000256" key="2">
    <source>
        <dbReference type="ARBA" id="ARBA00022692"/>
    </source>
</evidence>
<dbReference type="OrthoDB" id="444631at2759"/>
<dbReference type="AlphaFoldDB" id="A0A3D8QTV4"/>
<protein>
    <recommendedName>
        <fullName evidence="8">Rhodopsin domain-containing protein</fullName>
    </recommendedName>
</protein>
<feature type="transmembrane region" description="Helical" evidence="7">
    <location>
        <begin position="6"/>
        <end position="29"/>
    </location>
</feature>
<evidence type="ECO:0000259" key="8">
    <source>
        <dbReference type="Pfam" id="PF20684"/>
    </source>
</evidence>
<keyword evidence="4 7" id="KW-0472">Membrane</keyword>
<evidence type="ECO:0000313" key="9">
    <source>
        <dbReference type="EMBL" id="RDW65090.1"/>
    </source>
</evidence>
<comment type="subcellular location">
    <subcellularLocation>
        <location evidence="1">Membrane</location>
        <topology evidence="1">Multi-pass membrane protein</topology>
    </subcellularLocation>
</comment>
<accession>A0A3D8QTV4</accession>
<keyword evidence="10" id="KW-1185">Reference proteome</keyword>
<organism evidence="9 10">
    <name type="scientific">Coleophoma cylindrospora</name>
    <dbReference type="NCBI Taxonomy" id="1849047"/>
    <lineage>
        <taxon>Eukaryota</taxon>
        <taxon>Fungi</taxon>
        <taxon>Dikarya</taxon>
        <taxon>Ascomycota</taxon>
        <taxon>Pezizomycotina</taxon>
        <taxon>Leotiomycetes</taxon>
        <taxon>Helotiales</taxon>
        <taxon>Dermateaceae</taxon>
        <taxon>Coleophoma</taxon>
    </lineage>
</organism>
<feature type="transmembrane region" description="Helical" evidence="7">
    <location>
        <begin position="225"/>
        <end position="253"/>
    </location>
</feature>
<sequence>MDDQRSLVIGVIGALLPLSVISVFARLFTRFYFSKSVGIDDWLMLVALLLAILHGSTILIALRWGLAQSIFLMHPENFKPFTQSLVVTATAYNAAATFIKLSVLAFYLRLVQKPGFRIAVFSMMAISIALGISSIISICFQCVPFSKTWSHTGPGYCFNTEAFYIANTWLNVITDLVIYALPIPILWGLNIPRQQRFGLCVLFGIGGVAVIAGIIRSATIRDFLIGINISFTIIHSLIWSIVELNIAIFAASFPAYKVLLTRLCPDLFRDTPPSENRRISKTSSKWRSSESTARNSVKLIPTRKPLSNKLPDTEEGMISPVDPVRLSSIKAPTLNPEDSTSHLSPAELVHTRESRIEFHED</sequence>
<dbReference type="InterPro" id="IPR049326">
    <property type="entry name" value="Rhodopsin_dom_fungi"/>
</dbReference>
<feature type="compositionally biased region" description="Low complexity" evidence="6">
    <location>
        <begin position="281"/>
        <end position="294"/>
    </location>
</feature>
<dbReference type="Pfam" id="PF20684">
    <property type="entry name" value="Fung_rhodopsin"/>
    <property type="match status" value="1"/>
</dbReference>
<dbReference type="STRING" id="1849047.A0A3D8QTV4"/>
<dbReference type="PANTHER" id="PTHR33048:SF47">
    <property type="entry name" value="INTEGRAL MEMBRANE PROTEIN-RELATED"/>
    <property type="match status" value="1"/>
</dbReference>
<evidence type="ECO:0000256" key="6">
    <source>
        <dbReference type="SAM" id="MobiDB-lite"/>
    </source>
</evidence>
<evidence type="ECO:0000256" key="5">
    <source>
        <dbReference type="ARBA" id="ARBA00038359"/>
    </source>
</evidence>
<feature type="domain" description="Rhodopsin" evidence="8">
    <location>
        <begin position="25"/>
        <end position="261"/>
    </location>
</feature>
<comment type="caution">
    <text evidence="9">The sequence shown here is derived from an EMBL/GenBank/DDBJ whole genome shotgun (WGS) entry which is preliminary data.</text>
</comment>
<gene>
    <name evidence="9" type="ORF">BP6252_10741</name>
</gene>
<evidence type="ECO:0000256" key="1">
    <source>
        <dbReference type="ARBA" id="ARBA00004141"/>
    </source>
</evidence>
<evidence type="ECO:0000256" key="3">
    <source>
        <dbReference type="ARBA" id="ARBA00022989"/>
    </source>
</evidence>
<reference evidence="9 10" key="1">
    <citation type="journal article" date="2018" name="IMA Fungus">
        <title>IMA Genome-F 9: Draft genome sequence of Annulohypoxylon stygium, Aspergillus mulundensis, Berkeleyomyces basicola (syn. Thielaviopsis basicola), Ceratocystis smalleyi, two Cercospora beticola strains, Coleophoma cylindrospora, Fusarium fracticaudum, Phialophora cf. hyalina, and Morchella septimelata.</title>
        <authorList>
            <person name="Wingfield B.D."/>
            <person name="Bills G.F."/>
            <person name="Dong Y."/>
            <person name="Huang W."/>
            <person name="Nel W.J."/>
            <person name="Swalarsk-Parry B.S."/>
            <person name="Vaghefi N."/>
            <person name="Wilken P.M."/>
            <person name="An Z."/>
            <person name="de Beer Z.W."/>
            <person name="De Vos L."/>
            <person name="Chen L."/>
            <person name="Duong T.A."/>
            <person name="Gao Y."/>
            <person name="Hammerbacher A."/>
            <person name="Kikkert J.R."/>
            <person name="Li Y."/>
            <person name="Li H."/>
            <person name="Li K."/>
            <person name="Li Q."/>
            <person name="Liu X."/>
            <person name="Ma X."/>
            <person name="Naidoo K."/>
            <person name="Pethybridge S.J."/>
            <person name="Sun J."/>
            <person name="Steenkamp E.T."/>
            <person name="van der Nest M.A."/>
            <person name="van Wyk S."/>
            <person name="Wingfield M.J."/>
            <person name="Xiong C."/>
            <person name="Yue Q."/>
            <person name="Zhang X."/>
        </authorList>
    </citation>
    <scope>NUCLEOTIDE SEQUENCE [LARGE SCALE GENOMIC DNA]</scope>
    <source>
        <strain evidence="9 10">BP6252</strain>
    </source>
</reference>
<comment type="similarity">
    <text evidence="5">Belongs to the SAT4 family.</text>
</comment>
<feature type="region of interest" description="Disordered" evidence="6">
    <location>
        <begin position="303"/>
        <end position="322"/>
    </location>
</feature>
<dbReference type="GO" id="GO:0016020">
    <property type="term" value="C:membrane"/>
    <property type="evidence" value="ECO:0007669"/>
    <property type="project" value="UniProtKB-SubCell"/>
</dbReference>
<evidence type="ECO:0000256" key="4">
    <source>
        <dbReference type="ARBA" id="ARBA00023136"/>
    </source>
</evidence>
<feature type="transmembrane region" description="Helical" evidence="7">
    <location>
        <begin position="41"/>
        <end position="65"/>
    </location>
</feature>
<feature type="transmembrane region" description="Helical" evidence="7">
    <location>
        <begin position="163"/>
        <end position="187"/>
    </location>
</feature>
<keyword evidence="3 7" id="KW-1133">Transmembrane helix</keyword>
<dbReference type="InterPro" id="IPR052337">
    <property type="entry name" value="SAT4-like"/>
</dbReference>
<feature type="transmembrane region" description="Helical" evidence="7">
    <location>
        <begin position="120"/>
        <end position="143"/>
    </location>
</feature>
<feature type="compositionally biased region" description="Basic and acidic residues" evidence="6">
    <location>
        <begin position="349"/>
        <end position="361"/>
    </location>
</feature>
<evidence type="ECO:0000256" key="7">
    <source>
        <dbReference type="SAM" id="Phobius"/>
    </source>
</evidence>
<dbReference type="Proteomes" id="UP000256645">
    <property type="component" value="Unassembled WGS sequence"/>
</dbReference>
<dbReference type="EMBL" id="PDLM01000012">
    <property type="protein sequence ID" value="RDW65090.1"/>
    <property type="molecule type" value="Genomic_DNA"/>
</dbReference>
<keyword evidence="2 7" id="KW-0812">Transmembrane</keyword>
<feature type="region of interest" description="Disordered" evidence="6">
    <location>
        <begin position="329"/>
        <end position="361"/>
    </location>
</feature>
<proteinExistence type="inferred from homology"/>
<name>A0A3D8QTV4_9HELO</name>